<keyword evidence="3" id="KW-1185">Reference proteome</keyword>
<accession>A0AAN9LW55</accession>
<comment type="caution">
    <text evidence="2">The sequence shown here is derived from an EMBL/GenBank/DDBJ whole genome shotgun (WGS) entry which is preliminary data.</text>
</comment>
<name>A0AAN9LW55_PHACN</name>
<evidence type="ECO:0000256" key="1">
    <source>
        <dbReference type="SAM" id="SignalP"/>
    </source>
</evidence>
<evidence type="ECO:0000313" key="2">
    <source>
        <dbReference type="EMBL" id="KAK7342971.1"/>
    </source>
</evidence>
<keyword evidence="1" id="KW-0732">Signal</keyword>
<dbReference type="Proteomes" id="UP001374584">
    <property type="component" value="Unassembled WGS sequence"/>
</dbReference>
<proteinExistence type="predicted"/>
<gene>
    <name evidence="2" type="ORF">VNO80_25930</name>
</gene>
<evidence type="ECO:0008006" key="4">
    <source>
        <dbReference type="Google" id="ProtNLM"/>
    </source>
</evidence>
<reference evidence="2 3" key="1">
    <citation type="submission" date="2024-01" db="EMBL/GenBank/DDBJ databases">
        <title>The genomes of 5 underutilized Papilionoideae crops provide insights into root nodulation and disease resistanc.</title>
        <authorList>
            <person name="Jiang F."/>
        </authorList>
    </citation>
    <scope>NUCLEOTIDE SEQUENCE [LARGE SCALE GENOMIC DNA]</scope>
    <source>
        <strain evidence="2">JINMINGXINNONG_FW02</strain>
        <tissue evidence="2">Leaves</tissue>
    </source>
</reference>
<feature type="signal peptide" evidence="1">
    <location>
        <begin position="1"/>
        <end position="19"/>
    </location>
</feature>
<organism evidence="2 3">
    <name type="scientific">Phaseolus coccineus</name>
    <name type="common">Scarlet runner bean</name>
    <name type="synonym">Phaseolus multiflorus</name>
    <dbReference type="NCBI Taxonomy" id="3886"/>
    <lineage>
        <taxon>Eukaryota</taxon>
        <taxon>Viridiplantae</taxon>
        <taxon>Streptophyta</taxon>
        <taxon>Embryophyta</taxon>
        <taxon>Tracheophyta</taxon>
        <taxon>Spermatophyta</taxon>
        <taxon>Magnoliopsida</taxon>
        <taxon>eudicotyledons</taxon>
        <taxon>Gunneridae</taxon>
        <taxon>Pentapetalae</taxon>
        <taxon>rosids</taxon>
        <taxon>fabids</taxon>
        <taxon>Fabales</taxon>
        <taxon>Fabaceae</taxon>
        <taxon>Papilionoideae</taxon>
        <taxon>50 kb inversion clade</taxon>
        <taxon>NPAAA clade</taxon>
        <taxon>indigoferoid/millettioid clade</taxon>
        <taxon>Phaseoleae</taxon>
        <taxon>Phaseolus</taxon>
    </lineage>
</organism>
<protein>
    <recommendedName>
        <fullName evidence="4">Defensin-like protein</fullName>
    </recommendedName>
</protein>
<evidence type="ECO:0000313" key="3">
    <source>
        <dbReference type="Proteomes" id="UP001374584"/>
    </source>
</evidence>
<dbReference type="EMBL" id="JAYMYR010000009">
    <property type="protein sequence ID" value="KAK7342971.1"/>
    <property type="molecule type" value="Genomic_DNA"/>
</dbReference>
<sequence length="72" mass="8105">MKITFPLLFILVLSIGIESEGPMKVAEGKICDEKLYDYCDENCYTDCPNKFGARAIGLCSYNPEACICRRQC</sequence>
<dbReference type="AlphaFoldDB" id="A0AAN9LW55"/>
<feature type="chain" id="PRO_5042990700" description="Defensin-like protein" evidence="1">
    <location>
        <begin position="20"/>
        <end position="72"/>
    </location>
</feature>